<dbReference type="GO" id="GO:0016301">
    <property type="term" value="F:kinase activity"/>
    <property type="evidence" value="ECO:0007669"/>
    <property type="project" value="UniProtKB-KW"/>
</dbReference>
<accession>A0A6S6TD46</accession>
<protein>
    <submittedName>
        <fullName evidence="2">COG3178: Predicted phosphotransferase related to Ser/Thr protein kinases</fullName>
    </submittedName>
</protein>
<gene>
    <name evidence="2" type="ORF">HELGO_WM4176</name>
</gene>
<feature type="domain" description="Aminoglycoside phosphotransferase" evidence="1">
    <location>
        <begin position="19"/>
        <end position="237"/>
    </location>
</feature>
<keyword evidence="2" id="KW-0808">Transferase</keyword>
<dbReference type="AlphaFoldDB" id="A0A6S6TD46"/>
<evidence type="ECO:0000313" key="2">
    <source>
        <dbReference type="EMBL" id="CAA6813261.1"/>
    </source>
</evidence>
<dbReference type="Gene3D" id="3.90.1200.10">
    <property type="match status" value="1"/>
</dbReference>
<sequence length="317" mass="37008">MHKELKGWVEWLGIEKPKLTAIQADTHARQYYRIENQEKKLLVMDASQVKEFVPDMVGIGLRLKKTSVKIPLIRSFELHKGFMLLDDVGSTHLFDRCSRETYEQAIKTLVEMQKAPTVDLKPYDMGFLLEEMNLMLEWYLKEHLGQKVECVEGRTLLTSFMLIAKEVLAQPQETFVHRDYHSKNLMIDDNDEMVVIDYQDARVGGITYDLVSLLRDAYVLLDDRERKRFIKLYKDLKGIEVDDETFMRWFDFTGLQRHIKILGIFARLSIRDGKDAYLENIPLVLQYILDVATKYPELEGLVAILTLEEQDSAGFTF</sequence>
<organism evidence="2">
    <name type="scientific">uncultured Sulfurovum sp</name>
    <dbReference type="NCBI Taxonomy" id="269237"/>
    <lineage>
        <taxon>Bacteria</taxon>
        <taxon>Pseudomonadati</taxon>
        <taxon>Campylobacterota</taxon>
        <taxon>Epsilonproteobacteria</taxon>
        <taxon>Campylobacterales</taxon>
        <taxon>Sulfurovaceae</taxon>
        <taxon>Sulfurovum</taxon>
        <taxon>environmental samples</taxon>
    </lineage>
</organism>
<name>A0A6S6TD46_9BACT</name>
<dbReference type="InterPro" id="IPR011009">
    <property type="entry name" value="Kinase-like_dom_sf"/>
</dbReference>
<reference evidence="2" key="1">
    <citation type="submission" date="2020-01" db="EMBL/GenBank/DDBJ databases">
        <authorList>
            <person name="Meier V. D."/>
            <person name="Meier V D."/>
        </authorList>
    </citation>
    <scope>NUCLEOTIDE SEQUENCE</scope>
    <source>
        <strain evidence="2">HLG_WM_MAG_05</strain>
    </source>
</reference>
<dbReference type="Pfam" id="PF01636">
    <property type="entry name" value="APH"/>
    <property type="match status" value="1"/>
</dbReference>
<proteinExistence type="predicted"/>
<dbReference type="SUPFAM" id="SSF56112">
    <property type="entry name" value="Protein kinase-like (PK-like)"/>
    <property type="match status" value="1"/>
</dbReference>
<dbReference type="EMBL" id="CACVAU010000042">
    <property type="protein sequence ID" value="CAA6813261.1"/>
    <property type="molecule type" value="Genomic_DNA"/>
</dbReference>
<keyword evidence="2" id="KW-0418">Kinase</keyword>
<dbReference type="InterPro" id="IPR002575">
    <property type="entry name" value="Aminoglycoside_PTrfase"/>
</dbReference>
<evidence type="ECO:0000259" key="1">
    <source>
        <dbReference type="Pfam" id="PF01636"/>
    </source>
</evidence>
<dbReference type="Gene3D" id="3.30.200.20">
    <property type="entry name" value="Phosphorylase Kinase, domain 1"/>
    <property type="match status" value="1"/>
</dbReference>